<comment type="caution">
    <text evidence="1">The sequence shown here is derived from an EMBL/GenBank/DDBJ whole genome shotgun (WGS) entry which is preliminary data.</text>
</comment>
<evidence type="ECO:0000313" key="1">
    <source>
        <dbReference type="EMBL" id="GIL57522.1"/>
    </source>
</evidence>
<dbReference type="AlphaFoldDB" id="A0A8J4BFE2"/>
<keyword evidence="2" id="KW-1185">Reference proteome</keyword>
<accession>A0A8J4BFE2</accession>
<evidence type="ECO:0000313" key="2">
    <source>
        <dbReference type="Proteomes" id="UP000747399"/>
    </source>
</evidence>
<proteinExistence type="predicted"/>
<dbReference type="Proteomes" id="UP000747399">
    <property type="component" value="Unassembled WGS sequence"/>
</dbReference>
<organism evidence="1 2">
    <name type="scientific">Volvox africanus</name>
    <dbReference type="NCBI Taxonomy" id="51714"/>
    <lineage>
        <taxon>Eukaryota</taxon>
        <taxon>Viridiplantae</taxon>
        <taxon>Chlorophyta</taxon>
        <taxon>core chlorophytes</taxon>
        <taxon>Chlorophyceae</taxon>
        <taxon>CS clade</taxon>
        <taxon>Chlamydomonadales</taxon>
        <taxon>Volvocaceae</taxon>
        <taxon>Volvox</taxon>
    </lineage>
</organism>
<dbReference type="EMBL" id="BNCO01000028">
    <property type="protein sequence ID" value="GIL57522.1"/>
    <property type="molecule type" value="Genomic_DNA"/>
</dbReference>
<reference evidence="1" key="1">
    <citation type="journal article" date="2021" name="Proc. Natl. Acad. Sci. U.S.A.">
        <title>Three genomes in the algal genus Volvox reveal the fate of a haploid sex-determining region after a transition to homothallism.</title>
        <authorList>
            <person name="Yamamoto K."/>
            <person name="Hamaji T."/>
            <person name="Kawai-Toyooka H."/>
            <person name="Matsuzaki R."/>
            <person name="Takahashi F."/>
            <person name="Nishimura Y."/>
            <person name="Kawachi M."/>
            <person name="Noguchi H."/>
            <person name="Minakuchi Y."/>
            <person name="Umen J.G."/>
            <person name="Toyoda A."/>
            <person name="Nozaki H."/>
        </authorList>
    </citation>
    <scope>NUCLEOTIDE SEQUENCE</scope>
    <source>
        <strain evidence="1">NIES-3780</strain>
    </source>
</reference>
<feature type="non-terminal residue" evidence="1">
    <location>
        <position position="1"/>
    </location>
</feature>
<name>A0A8J4BFE2_9CHLO</name>
<gene>
    <name evidence="1" type="ORF">Vafri_12735</name>
</gene>
<protein>
    <submittedName>
        <fullName evidence="1">Uncharacterized protein</fullName>
    </submittedName>
</protein>
<sequence>PSPSTGPDDVGAVARSGSTFHACNVPPAPSPAAVGAAAWPPAVGTTVPSGRCSCVALCSMEEFMSAQPPPESSSCAEPCRWPTAACACSRSSASKSSGMPLLMRLKRLLLRMLASMLAADGAAPGLVIPAPPLALK</sequence>